<dbReference type="SUPFAM" id="SSF53639">
    <property type="entry name" value="AraD/HMP-PK domain-like"/>
    <property type="match status" value="1"/>
</dbReference>
<keyword evidence="6" id="KW-0119">Carbohydrate metabolism</keyword>
<proteinExistence type="inferred from homology"/>
<dbReference type="SMART" id="SM01007">
    <property type="entry name" value="Aldolase_II"/>
    <property type="match status" value="1"/>
</dbReference>
<evidence type="ECO:0000256" key="1">
    <source>
        <dbReference type="ARBA" id="ARBA00001947"/>
    </source>
</evidence>
<keyword evidence="3" id="KW-0479">Metal-binding</keyword>
<dbReference type="AlphaFoldDB" id="D4GHV7"/>
<gene>
    <name evidence="13" type="primary">ygbL</name>
    <name evidence="13" type="ordered locus">PANA_2457</name>
</gene>
<dbReference type="NCBIfam" id="NF006000">
    <property type="entry name" value="PRK08130.1"/>
    <property type="match status" value="1"/>
</dbReference>
<dbReference type="GO" id="GO:0005829">
    <property type="term" value="C:cytosol"/>
    <property type="evidence" value="ECO:0007669"/>
    <property type="project" value="TreeGrafter"/>
</dbReference>
<dbReference type="EC" id="4.1.1.104" evidence="8"/>
<reference evidence="13 14" key="1">
    <citation type="journal article" date="2010" name="J. Bacteriol.">
        <title>Genome sequence of Pantoea ananatis LMG20103, the causative agent of Eucalyptus blight and dieback.</title>
        <authorList>
            <person name="De Maayer P."/>
            <person name="Chan W.Y."/>
            <person name="Venter S.N."/>
            <person name="Toth I.K."/>
            <person name="Birch P.R."/>
            <person name="Joubert F."/>
            <person name="Coutinho T.A."/>
        </authorList>
    </citation>
    <scope>NUCLEOTIDE SEQUENCE [LARGE SCALE GENOMIC DNA]</scope>
    <source>
        <strain evidence="13 14">LMG 20103</strain>
    </source>
</reference>
<keyword evidence="4" id="KW-0862">Zinc</keyword>
<comment type="catalytic activity">
    <reaction evidence="11">
        <text>3-dehydro-4-O-phospho-L-erythronate + H(+) = dihydroxyacetone phosphate + CO2</text>
        <dbReference type="Rhea" id="RHEA:52404"/>
        <dbReference type="ChEBI" id="CHEBI:15378"/>
        <dbReference type="ChEBI" id="CHEBI:16526"/>
        <dbReference type="ChEBI" id="CHEBI:57642"/>
        <dbReference type="ChEBI" id="CHEBI:136592"/>
        <dbReference type="EC" id="4.1.1.104"/>
    </reaction>
</comment>
<dbReference type="GO" id="GO:0046872">
    <property type="term" value="F:metal ion binding"/>
    <property type="evidence" value="ECO:0007669"/>
    <property type="project" value="UniProtKB-KW"/>
</dbReference>
<evidence type="ECO:0000256" key="10">
    <source>
        <dbReference type="ARBA" id="ARBA00047520"/>
    </source>
</evidence>
<comment type="similarity">
    <text evidence="2">Belongs to the aldolase class II family. AraD/FucA subfamily.</text>
</comment>
<evidence type="ECO:0000256" key="7">
    <source>
        <dbReference type="ARBA" id="ARBA00044745"/>
    </source>
</evidence>
<evidence type="ECO:0000256" key="11">
    <source>
        <dbReference type="ARBA" id="ARBA00048603"/>
    </source>
</evidence>
<dbReference type="KEGG" id="pam:PANA_2457"/>
<evidence type="ECO:0000256" key="2">
    <source>
        <dbReference type="ARBA" id="ARBA00010037"/>
    </source>
</evidence>
<dbReference type="Gene3D" id="3.40.225.10">
    <property type="entry name" value="Class II aldolase/adducin N-terminal domain"/>
    <property type="match status" value="1"/>
</dbReference>
<evidence type="ECO:0000256" key="4">
    <source>
        <dbReference type="ARBA" id="ARBA00022833"/>
    </source>
</evidence>
<accession>D4GHV7</accession>
<dbReference type="PANTHER" id="PTHR22789">
    <property type="entry name" value="FUCULOSE PHOSPHATE ALDOLASE"/>
    <property type="match status" value="1"/>
</dbReference>
<evidence type="ECO:0000256" key="9">
    <source>
        <dbReference type="ARBA" id="ARBA00044803"/>
    </source>
</evidence>
<name>D4GHV7_PANAM</name>
<dbReference type="InterPro" id="IPR001303">
    <property type="entry name" value="Aldolase_II/adducin_N"/>
</dbReference>
<dbReference type="eggNOG" id="COG0235">
    <property type="taxonomic scope" value="Bacteria"/>
</dbReference>
<comment type="catalytic activity">
    <reaction evidence="10">
        <text>3-dehydro-4-O-phospho-D-erythronate + H(+) = dihydroxyacetone phosphate + CO2</text>
        <dbReference type="Rhea" id="RHEA:52416"/>
        <dbReference type="ChEBI" id="CHEBI:15378"/>
        <dbReference type="ChEBI" id="CHEBI:16526"/>
        <dbReference type="ChEBI" id="CHEBI:57642"/>
        <dbReference type="ChEBI" id="CHEBI:136593"/>
        <dbReference type="EC" id="4.1.1.104"/>
    </reaction>
</comment>
<keyword evidence="14" id="KW-1185">Reference proteome</keyword>
<evidence type="ECO:0000256" key="5">
    <source>
        <dbReference type="ARBA" id="ARBA00023239"/>
    </source>
</evidence>
<organism evidence="13 14">
    <name type="scientific">Pantoea ananatis (strain LMG 20103)</name>
    <dbReference type="NCBI Taxonomy" id="706191"/>
    <lineage>
        <taxon>Bacteria</taxon>
        <taxon>Pseudomonadati</taxon>
        <taxon>Pseudomonadota</taxon>
        <taxon>Gammaproteobacteria</taxon>
        <taxon>Enterobacterales</taxon>
        <taxon>Erwiniaceae</taxon>
        <taxon>Pantoea</taxon>
    </lineage>
</organism>
<keyword evidence="5" id="KW-0456">Lyase</keyword>
<dbReference type="GO" id="GO:0016832">
    <property type="term" value="F:aldehyde-lyase activity"/>
    <property type="evidence" value="ECO:0007669"/>
    <property type="project" value="InterPro"/>
</dbReference>
<dbReference type="Proteomes" id="UP000001702">
    <property type="component" value="Chromosome"/>
</dbReference>
<comment type="cofactor">
    <cofactor evidence="1">
        <name>Zn(2+)</name>
        <dbReference type="ChEBI" id="CHEBI:29105"/>
    </cofactor>
</comment>
<comment type="function">
    <text evidence="7">Catalyzes the decarboxylation of 3-oxo-tetronate 4-phosphate to dihydroxyacetone phosphate (DHAP) and CO(2).</text>
</comment>
<dbReference type="STRING" id="706191.PANA_2457"/>
<evidence type="ECO:0000256" key="8">
    <source>
        <dbReference type="ARBA" id="ARBA00044772"/>
    </source>
</evidence>
<dbReference type="EMBL" id="CP001875">
    <property type="protein sequence ID" value="ADD77624.1"/>
    <property type="molecule type" value="Genomic_DNA"/>
</dbReference>
<dbReference type="InterPro" id="IPR050197">
    <property type="entry name" value="Aldolase_class_II_sugar_metab"/>
</dbReference>
<dbReference type="NCBIfam" id="NF043034">
    <property type="entry name" value="OxoTetrPhDc"/>
    <property type="match status" value="1"/>
</dbReference>
<protein>
    <recommendedName>
        <fullName evidence="9">3-oxo-tetronate 4-phosphate decarboxylase</fullName>
        <ecNumber evidence="8">4.1.1.104</ecNumber>
    </recommendedName>
</protein>
<dbReference type="FunFam" id="3.40.225.10:FF:000008">
    <property type="entry name" value="Sugar aldolase"/>
    <property type="match status" value="1"/>
</dbReference>
<feature type="domain" description="Class II aldolase/adducin N-terminal" evidence="12">
    <location>
        <begin position="23"/>
        <end position="202"/>
    </location>
</feature>
<evidence type="ECO:0000256" key="6">
    <source>
        <dbReference type="ARBA" id="ARBA00023277"/>
    </source>
</evidence>
<evidence type="ECO:0000313" key="14">
    <source>
        <dbReference type="Proteomes" id="UP000001702"/>
    </source>
</evidence>
<dbReference type="GO" id="GO:0019323">
    <property type="term" value="P:pentose catabolic process"/>
    <property type="evidence" value="ECO:0007669"/>
    <property type="project" value="InterPro"/>
</dbReference>
<dbReference type="InterPro" id="IPR036409">
    <property type="entry name" value="Aldolase_II/adducin_N_sf"/>
</dbReference>
<evidence type="ECO:0000256" key="3">
    <source>
        <dbReference type="ARBA" id="ARBA00022723"/>
    </source>
</evidence>
<evidence type="ECO:0000313" key="13">
    <source>
        <dbReference type="EMBL" id="ADD77624.1"/>
    </source>
</evidence>
<dbReference type="InterPro" id="IPR050013">
    <property type="entry name" value="OtnC"/>
</dbReference>
<dbReference type="Pfam" id="PF00596">
    <property type="entry name" value="Aldolase_II"/>
    <property type="match status" value="1"/>
</dbReference>
<sequence length="223" mass="24671">MVMNSFSAAHKRSFPMTEQQAREEMVRLGASFFQRGYATGSAGNLSLLLDDGTLLATPTGSCLGELDAQRLSKVTLQGEWIAGDKPSKEIAFHRALYLNNPDCRAVVHLHSHYLTALSCLQNLDSQNCIRPFTPYVVMRVGDVPVVPYYKPGDARLAEDLALLAPRYRAFLLANHGPVVVGKSLQEAADNTEELEETARLMFTLGDRAIRYLTADEVAELRSR</sequence>
<dbReference type="HOGENOM" id="CLU_006033_3_2_6"/>
<dbReference type="PANTHER" id="PTHR22789:SF0">
    <property type="entry name" value="3-OXO-TETRONATE 4-PHOSPHATE DECARBOXYLASE-RELATED"/>
    <property type="match status" value="1"/>
</dbReference>
<evidence type="ECO:0000259" key="12">
    <source>
        <dbReference type="SMART" id="SM01007"/>
    </source>
</evidence>